<dbReference type="InterPro" id="IPR032687">
    <property type="entry name" value="AraC-type_N"/>
</dbReference>
<feature type="domain" description="HTH araC/xylS-type" evidence="4">
    <location>
        <begin position="251"/>
        <end position="349"/>
    </location>
</feature>
<dbReference type="eggNOG" id="COG2207">
    <property type="taxonomic scope" value="Bacteria"/>
</dbReference>
<keyword evidence="1" id="KW-0805">Transcription regulation</keyword>
<dbReference type="SUPFAM" id="SSF46689">
    <property type="entry name" value="Homeodomain-like"/>
    <property type="match status" value="1"/>
</dbReference>
<dbReference type="PANTHER" id="PTHR47894:SF4">
    <property type="entry name" value="HTH-TYPE TRANSCRIPTIONAL REGULATOR GADX"/>
    <property type="match status" value="1"/>
</dbReference>
<dbReference type="GO" id="GO:0000976">
    <property type="term" value="F:transcription cis-regulatory region binding"/>
    <property type="evidence" value="ECO:0007669"/>
    <property type="project" value="TreeGrafter"/>
</dbReference>
<keyword evidence="3" id="KW-0804">Transcription</keyword>
<evidence type="ECO:0000259" key="4">
    <source>
        <dbReference type="PROSITE" id="PS01124"/>
    </source>
</evidence>
<dbReference type="GO" id="GO:0003700">
    <property type="term" value="F:DNA-binding transcription factor activity"/>
    <property type="evidence" value="ECO:0007669"/>
    <property type="project" value="InterPro"/>
</dbReference>
<reference evidence="5 6" key="1">
    <citation type="submission" date="2017-01" db="EMBL/GenBank/DDBJ databases">
        <authorList>
            <person name="Mah S.A."/>
            <person name="Swanson W.J."/>
            <person name="Moy G.W."/>
            <person name="Vacquier V.D."/>
        </authorList>
    </citation>
    <scope>NUCLEOTIDE SEQUENCE [LARGE SCALE GENOMIC DNA]</scope>
    <source>
        <strain evidence="5 6">DSM 7027</strain>
    </source>
</reference>
<dbReference type="AlphaFoldDB" id="A0A1N6QI84"/>
<evidence type="ECO:0000313" key="5">
    <source>
        <dbReference type="EMBL" id="SIQ16343.1"/>
    </source>
</evidence>
<protein>
    <submittedName>
        <fullName evidence="5">Transcriptional regulator, AraC family</fullName>
    </submittedName>
</protein>
<dbReference type="InterPro" id="IPR009057">
    <property type="entry name" value="Homeodomain-like_sf"/>
</dbReference>
<evidence type="ECO:0000313" key="6">
    <source>
        <dbReference type="Proteomes" id="UP000186895"/>
    </source>
</evidence>
<dbReference type="Gene3D" id="1.10.10.60">
    <property type="entry name" value="Homeodomain-like"/>
    <property type="match status" value="1"/>
</dbReference>
<name>A0A1N6QI84_9GAMM</name>
<sequence>MSLRATPPKLLGMTTSTSSRVRARALMGFADLVNQCGGDPSDLLHELNISPALLEQPDASLEHAQVVRLFERAAERLEVSDFGLQLAQIQDTDALGPVAVIALNAACVGEALDAIHRHMAYISTSAEAVIDPDARPSQAALFYSLNLPIDIPHRQKSELSYAIALRLLRLLAPEQDSTDWEVHFKHEQGLPLDEYRQRLGCRVKLGQKAEGLYFPRELLDQTINTADPVLAGEVEPYVSHIVRRFPLDLAMQVRTLLEQQLVSGNCTLPRIAQQLMMSPRTLQRRLKQQGSSFDEIADTLRRERAEDLLRNSNKPLESVWGLIGYTEASTFNRACRRWFGQTPLAFRKALRNTGGASLVS</sequence>
<dbReference type="STRING" id="49186.SAMN05421647_102526"/>
<dbReference type="Pfam" id="PF12625">
    <property type="entry name" value="Arabinose_bd"/>
    <property type="match status" value="1"/>
</dbReference>
<dbReference type="Proteomes" id="UP000186895">
    <property type="component" value="Unassembled WGS sequence"/>
</dbReference>
<dbReference type="PROSITE" id="PS01124">
    <property type="entry name" value="HTH_ARAC_FAMILY_2"/>
    <property type="match status" value="1"/>
</dbReference>
<keyword evidence="2" id="KW-0238">DNA-binding</keyword>
<dbReference type="Pfam" id="PF12833">
    <property type="entry name" value="HTH_18"/>
    <property type="match status" value="1"/>
</dbReference>
<organism evidence="5 6">
    <name type="scientific">Marinobacterium stanieri</name>
    <dbReference type="NCBI Taxonomy" id="49186"/>
    <lineage>
        <taxon>Bacteria</taxon>
        <taxon>Pseudomonadati</taxon>
        <taxon>Pseudomonadota</taxon>
        <taxon>Gammaproteobacteria</taxon>
        <taxon>Oceanospirillales</taxon>
        <taxon>Oceanospirillaceae</taxon>
        <taxon>Marinobacterium</taxon>
    </lineage>
</organism>
<keyword evidence="6" id="KW-1185">Reference proteome</keyword>
<dbReference type="InterPro" id="IPR018060">
    <property type="entry name" value="HTH_AraC"/>
</dbReference>
<evidence type="ECO:0000256" key="2">
    <source>
        <dbReference type="ARBA" id="ARBA00023125"/>
    </source>
</evidence>
<dbReference type="PANTHER" id="PTHR47894">
    <property type="entry name" value="HTH-TYPE TRANSCRIPTIONAL REGULATOR GADX"/>
    <property type="match status" value="1"/>
</dbReference>
<proteinExistence type="predicted"/>
<dbReference type="GO" id="GO:0005829">
    <property type="term" value="C:cytosol"/>
    <property type="evidence" value="ECO:0007669"/>
    <property type="project" value="TreeGrafter"/>
</dbReference>
<dbReference type="EMBL" id="FTMN01000002">
    <property type="protein sequence ID" value="SIQ16343.1"/>
    <property type="molecule type" value="Genomic_DNA"/>
</dbReference>
<dbReference type="SMART" id="SM00342">
    <property type="entry name" value="HTH_ARAC"/>
    <property type="match status" value="1"/>
</dbReference>
<gene>
    <name evidence="5" type="ORF">SAMN05421647_102526</name>
</gene>
<evidence type="ECO:0000256" key="1">
    <source>
        <dbReference type="ARBA" id="ARBA00023015"/>
    </source>
</evidence>
<evidence type="ECO:0000256" key="3">
    <source>
        <dbReference type="ARBA" id="ARBA00023163"/>
    </source>
</evidence>
<accession>A0A1N6QI84</accession>